<evidence type="ECO:0000256" key="3">
    <source>
        <dbReference type="SAM" id="SignalP"/>
    </source>
</evidence>
<dbReference type="OrthoDB" id="435754at2759"/>
<keyword evidence="5" id="KW-1185">Reference proteome</keyword>
<dbReference type="GO" id="GO:0003723">
    <property type="term" value="F:RNA binding"/>
    <property type="evidence" value="ECO:0007669"/>
    <property type="project" value="InterPro"/>
</dbReference>
<dbReference type="InterPro" id="IPR001568">
    <property type="entry name" value="RNase_T2-like"/>
</dbReference>
<dbReference type="SUPFAM" id="SSF55895">
    <property type="entry name" value="Ribonuclease Rh-like"/>
    <property type="match status" value="1"/>
</dbReference>
<sequence length="237" mass="27359">MSFIKSVLFVVLLNLIYTESIPCNQQSLKRKYDFLLLAIQWTPGLCYASAKCGKYKEEFSIHGLWPENVKKDDHVEFCCEENLNLASLQPTTFKRHESRFAQWSASHMNNTEFWTHEWKKHGTCASSTPQLNGQQKYFSTALQLFKNLQLQRIFSDAKIAAGQLGSNSEYNLDIVKQVIKSKIGKKVQFVCRIEDSISKTPFLSEIYVCYDAKTMNVIDCPDYDKCRGRKAHFLKAQ</sequence>
<dbReference type="InterPro" id="IPR018188">
    <property type="entry name" value="RNase_T2_His_AS_1"/>
</dbReference>
<gene>
    <name evidence="4" type="ORF">B4U80_13245</name>
</gene>
<dbReference type="PROSITE" id="PS00531">
    <property type="entry name" value="RNASE_T2_2"/>
    <property type="match status" value="1"/>
</dbReference>
<dbReference type="PANTHER" id="PTHR11240">
    <property type="entry name" value="RIBONUCLEASE T2"/>
    <property type="match status" value="1"/>
</dbReference>
<protein>
    <submittedName>
        <fullName evidence="4">Extracellular ribonuclease LE-like protein</fullName>
    </submittedName>
</protein>
<dbReference type="GO" id="GO:0033897">
    <property type="term" value="F:ribonuclease T2 activity"/>
    <property type="evidence" value="ECO:0007669"/>
    <property type="project" value="InterPro"/>
</dbReference>
<proteinExistence type="inferred from homology"/>
<organism evidence="4 5">
    <name type="scientific">Leptotrombidium deliense</name>
    <dbReference type="NCBI Taxonomy" id="299467"/>
    <lineage>
        <taxon>Eukaryota</taxon>
        <taxon>Metazoa</taxon>
        <taxon>Ecdysozoa</taxon>
        <taxon>Arthropoda</taxon>
        <taxon>Chelicerata</taxon>
        <taxon>Arachnida</taxon>
        <taxon>Acari</taxon>
        <taxon>Acariformes</taxon>
        <taxon>Trombidiformes</taxon>
        <taxon>Prostigmata</taxon>
        <taxon>Anystina</taxon>
        <taxon>Parasitengona</taxon>
        <taxon>Trombiculoidea</taxon>
        <taxon>Trombiculidae</taxon>
        <taxon>Leptotrombidium</taxon>
    </lineage>
</organism>
<evidence type="ECO:0000256" key="2">
    <source>
        <dbReference type="RuleBase" id="RU004328"/>
    </source>
</evidence>
<feature type="chain" id="PRO_5019542356" evidence="3">
    <location>
        <begin position="21"/>
        <end position="237"/>
    </location>
</feature>
<keyword evidence="3" id="KW-0732">Signal</keyword>
<feature type="signal peptide" evidence="3">
    <location>
        <begin position="1"/>
        <end position="20"/>
    </location>
</feature>
<dbReference type="Pfam" id="PF00445">
    <property type="entry name" value="Ribonuclease_T2"/>
    <property type="match status" value="1"/>
</dbReference>
<accession>A0A443S9L3</accession>
<dbReference type="AlphaFoldDB" id="A0A443S9L3"/>
<name>A0A443S9L3_9ACAR</name>
<evidence type="ECO:0000313" key="5">
    <source>
        <dbReference type="Proteomes" id="UP000288716"/>
    </source>
</evidence>
<dbReference type="EMBL" id="NCKV01005152">
    <property type="protein sequence ID" value="RWS24256.1"/>
    <property type="molecule type" value="Genomic_DNA"/>
</dbReference>
<dbReference type="PANTHER" id="PTHR11240:SF22">
    <property type="entry name" value="RIBONUCLEASE T2"/>
    <property type="match status" value="1"/>
</dbReference>
<dbReference type="Gene3D" id="3.90.730.10">
    <property type="entry name" value="Ribonuclease T2-like"/>
    <property type="match status" value="1"/>
</dbReference>
<dbReference type="Proteomes" id="UP000288716">
    <property type="component" value="Unassembled WGS sequence"/>
</dbReference>
<dbReference type="VEuPathDB" id="VectorBase:LDEU007784"/>
<dbReference type="CDD" id="cd00374">
    <property type="entry name" value="RNase_T2"/>
    <property type="match status" value="1"/>
</dbReference>
<evidence type="ECO:0000256" key="1">
    <source>
        <dbReference type="ARBA" id="ARBA00007469"/>
    </source>
</evidence>
<dbReference type="PROSITE" id="PS00530">
    <property type="entry name" value="RNASE_T2_1"/>
    <property type="match status" value="1"/>
</dbReference>
<reference evidence="4 5" key="1">
    <citation type="journal article" date="2018" name="Gigascience">
        <title>Genomes of trombidid mites reveal novel predicted allergens and laterally-transferred genes associated with secondary metabolism.</title>
        <authorList>
            <person name="Dong X."/>
            <person name="Chaisiri K."/>
            <person name="Xia D."/>
            <person name="Armstrong S.D."/>
            <person name="Fang Y."/>
            <person name="Donnelly M.J."/>
            <person name="Kadowaki T."/>
            <person name="McGarry J.W."/>
            <person name="Darby A.C."/>
            <person name="Makepeace B.L."/>
        </authorList>
    </citation>
    <scope>NUCLEOTIDE SEQUENCE [LARGE SCALE GENOMIC DNA]</scope>
    <source>
        <strain evidence="4">UoL-UT</strain>
    </source>
</reference>
<dbReference type="InterPro" id="IPR033130">
    <property type="entry name" value="RNase_T2_His_AS_2"/>
</dbReference>
<dbReference type="GO" id="GO:0006401">
    <property type="term" value="P:RNA catabolic process"/>
    <property type="evidence" value="ECO:0007669"/>
    <property type="project" value="TreeGrafter"/>
</dbReference>
<dbReference type="InterPro" id="IPR036430">
    <property type="entry name" value="RNase_T2-like_sf"/>
</dbReference>
<evidence type="ECO:0000313" key="4">
    <source>
        <dbReference type="EMBL" id="RWS24256.1"/>
    </source>
</evidence>
<dbReference type="GO" id="GO:0005576">
    <property type="term" value="C:extracellular region"/>
    <property type="evidence" value="ECO:0007669"/>
    <property type="project" value="TreeGrafter"/>
</dbReference>
<comment type="similarity">
    <text evidence="1 2">Belongs to the RNase T2 family.</text>
</comment>
<comment type="caution">
    <text evidence="4">The sequence shown here is derived from an EMBL/GenBank/DDBJ whole genome shotgun (WGS) entry which is preliminary data.</text>
</comment>